<sequence length="53" mass="6066">MLTFQDNVQLRFDLDDFDDAHNVAVYDNFRIGDETAFFQLSLGTRVQGLPGKN</sequence>
<comment type="caution">
    <text evidence="2">The sequence shown here is derived from an EMBL/GenBank/DDBJ whole genome shotgun (WGS) entry which is preliminary data.</text>
</comment>
<dbReference type="Gene3D" id="3.90.215.10">
    <property type="entry name" value="Gamma Fibrinogen, chain A, domain 1"/>
    <property type="match status" value="1"/>
</dbReference>
<name>A0A9Q1C752_HOLLE</name>
<dbReference type="InterPro" id="IPR036056">
    <property type="entry name" value="Fibrinogen-like_C"/>
</dbReference>
<evidence type="ECO:0000259" key="1">
    <source>
        <dbReference type="Pfam" id="PF00147"/>
    </source>
</evidence>
<dbReference type="InterPro" id="IPR014716">
    <property type="entry name" value="Fibrinogen_a/b/g_C_1"/>
</dbReference>
<keyword evidence="3" id="KW-1185">Reference proteome</keyword>
<dbReference type="Proteomes" id="UP001152320">
    <property type="component" value="Chromosome 6"/>
</dbReference>
<dbReference type="Pfam" id="PF00147">
    <property type="entry name" value="Fibrinogen_C"/>
    <property type="match status" value="1"/>
</dbReference>
<evidence type="ECO:0000313" key="2">
    <source>
        <dbReference type="EMBL" id="KAJ8040563.1"/>
    </source>
</evidence>
<dbReference type="InterPro" id="IPR002181">
    <property type="entry name" value="Fibrinogen_a/b/g_C_dom"/>
</dbReference>
<dbReference type="SUPFAM" id="SSF56496">
    <property type="entry name" value="Fibrinogen C-terminal domain-like"/>
    <property type="match status" value="1"/>
</dbReference>
<dbReference type="AlphaFoldDB" id="A0A9Q1C752"/>
<protein>
    <recommendedName>
        <fullName evidence="1">Fibrinogen C-terminal domain-containing protein</fullName>
    </recommendedName>
</protein>
<accession>A0A9Q1C752</accession>
<gene>
    <name evidence="2" type="ORF">HOLleu_14888</name>
</gene>
<proteinExistence type="predicted"/>
<dbReference type="EMBL" id="JAIZAY010000006">
    <property type="protein sequence ID" value="KAJ8040563.1"/>
    <property type="molecule type" value="Genomic_DNA"/>
</dbReference>
<reference evidence="2" key="1">
    <citation type="submission" date="2021-10" db="EMBL/GenBank/DDBJ databases">
        <title>Tropical sea cucumber genome reveals ecological adaptation and Cuvierian tubules defense mechanism.</title>
        <authorList>
            <person name="Chen T."/>
        </authorList>
    </citation>
    <scope>NUCLEOTIDE SEQUENCE</scope>
    <source>
        <strain evidence="2">Nanhai2018</strain>
        <tissue evidence="2">Muscle</tissue>
    </source>
</reference>
<feature type="domain" description="Fibrinogen C-terminal" evidence="1">
    <location>
        <begin position="2"/>
        <end position="43"/>
    </location>
</feature>
<organism evidence="2 3">
    <name type="scientific">Holothuria leucospilota</name>
    <name type="common">Black long sea cucumber</name>
    <name type="synonym">Mertensiothuria leucospilota</name>
    <dbReference type="NCBI Taxonomy" id="206669"/>
    <lineage>
        <taxon>Eukaryota</taxon>
        <taxon>Metazoa</taxon>
        <taxon>Echinodermata</taxon>
        <taxon>Eleutherozoa</taxon>
        <taxon>Echinozoa</taxon>
        <taxon>Holothuroidea</taxon>
        <taxon>Aspidochirotacea</taxon>
        <taxon>Aspidochirotida</taxon>
        <taxon>Holothuriidae</taxon>
        <taxon>Holothuria</taxon>
    </lineage>
</organism>
<evidence type="ECO:0000313" key="3">
    <source>
        <dbReference type="Proteomes" id="UP001152320"/>
    </source>
</evidence>